<dbReference type="Gene3D" id="3.40.50.300">
    <property type="entry name" value="P-loop containing nucleotide triphosphate hydrolases"/>
    <property type="match status" value="1"/>
</dbReference>
<comment type="caution">
    <text evidence="2">The sequence shown here is derived from an EMBL/GenBank/DDBJ whole genome shotgun (WGS) entry which is preliminary data.</text>
</comment>
<dbReference type="PANTHER" id="PTHR32175:SF26">
    <property type="entry name" value="PROTEIN, PUTATIVE, EXPRESSED-RELATED"/>
    <property type="match status" value="1"/>
</dbReference>
<name>A0A8J2SRH9_9STRA</name>
<dbReference type="OrthoDB" id="2015035at2759"/>
<dbReference type="Proteomes" id="UP000789595">
    <property type="component" value="Unassembled WGS sequence"/>
</dbReference>
<keyword evidence="3" id="KW-1185">Reference proteome</keyword>
<evidence type="ECO:0000256" key="1">
    <source>
        <dbReference type="SAM" id="MobiDB-lite"/>
    </source>
</evidence>
<dbReference type="SUPFAM" id="SSF52540">
    <property type="entry name" value="P-loop containing nucleoside triphosphate hydrolases"/>
    <property type="match status" value="1"/>
</dbReference>
<dbReference type="AlphaFoldDB" id="A0A8J2SRH9"/>
<evidence type="ECO:0000313" key="3">
    <source>
        <dbReference type="Proteomes" id="UP000789595"/>
    </source>
</evidence>
<reference evidence="2" key="1">
    <citation type="submission" date="2021-11" db="EMBL/GenBank/DDBJ databases">
        <authorList>
            <consortium name="Genoscope - CEA"/>
            <person name="William W."/>
        </authorList>
    </citation>
    <scope>NUCLEOTIDE SEQUENCE</scope>
</reference>
<gene>
    <name evidence="2" type="ORF">PECAL_4P03160</name>
</gene>
<feature type="region of interest" description="Disordered" evidence="1">
    <location>
        <begin position="296"/>
        <end position="326"/>
    </location>
</feature>
<organism evidence="2 3">
    <name type="scientific">Pelagomonas calceolata</name>
    <dbReference type="NCBI Taxonomy" id="35677"/>
    <lineage>
        <taxon>Eukaryota</taxon>
        <taxon>Sar</taxon>
        <taxon>Stramenopiles</taxon>
        <taxon>Ochrophyta</taxon>
        <taxon>Pelagophyceae</taxon>
        <taxon>Pelagomonadales</taxon>
        <taxon>Pelagomonadaceae</taxon>
        <taxon>Pelagomonas</taxon>
    </lineage>
</organism>
<dbReference type="InterPro" id="IPR027417">
    <property type="entry name" value="P-loop_NTPase"/>
</dbReference>
<accession>A0A8J2SRH9</accession>
<sequence>MRLLLATVAAVAAQRGATPSGHALLLGTQRTGTTWAMAELDRSPCVSTTSELFIQFKWERGARMACLRMLYGDADARDRSLRSKCSAKFRGFLDKSRAFASKNNATGLPSVEAFKWMQSVEKDWDWLKELWKKHDVKVITLRRRDHVRTLLSRITNRNTGLAHPSQKQAQVLASKKVRLRTEPKVLLRHLRIIERSYQQLGRFHEKVQKAGISAKMVYYEDLVADPQALDRLRTFALGDAAREPRCRATTSSETVYRIHAKSLAQEISNYHQVKAALRSTKFSKFLEADEAQTRAAALKPQSLKPQQPRYDERVRESSADEEKKRVEAIERQTAKVLAREEKKDQEYVSSFLAALRAKAIESMHALLEAEADDDDA</sequence>
<protein>
    <recommendedName>
        <fullName evidence="4">Sulfotransferase domain-containing protein</fullName>
    </recommendedName>
</protein>
<dbReference type="InterPro" id="IPR052796">
    <property type="entry name" value="Nod_factor_sulfotransferase"/>
</dbReference>
<feature type="compositionally biased region" description="Basic and acidic residues" evidence="1">
    <location>
        <begin position="309"/>
        <end position="326"/>
    </location>
</feature>
<proteinExistence type="predicted"/>
<dbReference type="PANTHER" id="PTHR32175">
    <property type="entry name" value="PROTEIN, PUTATIVE, EXPRESSED-RELATED"/>
    <property type="match status" value="1"/>
</dbReference>
<evidence type="ECO:0008006" key="4">
    <source>
        <dbReference type="Google" id="ProtNLM"/>
    </source>
</evidence>
<evidence type="ECO:0000313" key="2">
    <source>
        <dbReference type="EMBL" id="CAH0373141.1"/>
    </source>
</evidence>
<dbReference type="EMBL" id="CAKKNE010000004">
    <property type="protein sequence ID" value="CAH0373141.1"/>
    <property type="molecule type" value="Genomic_DNA"/>
</dbReference>